<dbReference type="InterPro" id="IPR036322">
    <property type="entry name" value="WD40_repeat_dom_sf"/>
</dbReference>
<evidence type="ECO:0000313" key="3">
    <source>
        <dbReference type="EnsemblMetazoa" id="CLYHEMP000302.1"/>
    </source>
</evidence>
<dbReference type="Gene3D" id="2.130.10.10">
    <property type="entry name" value="YVTN repeat-like/Quinoprotein amine dehydrogenase"/>
    <property type="match status" value="2"/>
</dbReference>
<dbReference type="GeneID" id="136806120"/>
<feature type="repeat" description="WD" evidence="1">
    <location>
        <begin position="635"/>
        <end position="667"/>
    </location>
</feature>
<keyword evidence="1" id="KW-0853">WD repeat</keyword>
<feature type="region of interest" description="Disordered" evidence="2">
    <location>
        <begin position="1055"/>
        <end position="1150"/>
    </location>
</feature>
<evidence type="ECO:0000313" key="4">
    <source>
        <dbReference type="Proteomes" id="UP000594262"/>
    </source>
</evidence>
<evidence type="ECO:0000256" key="1">
    <source>
        <dbReference type="PROSITE-ProRule" id="PRU00221"/>
    </source>
</evidence>
<feature type="compositionally biased region" description="Basic and acidic residues" evidence="2">
    <location>
        <begin position="888"/>
        <end position="914"/>
    </location>
</feature>
<evidence type="ECO:0008006" key="5">
    <source>
        <dbReference type="Google" id="ProtNLM"/>
    </source>
</evidence>
<sequence length="1542" mass="176275">MASDKVGANWSILRDAIYGKLTNPQSLDGRPFSICSDGFKANRRKQDFVLHHGIQNVASHHINYAESYVSMKKVQYDERKNSCIITFTDGNLGQLDLNTLTQDIFKCQHPVYDLAIAHKYKKYIALCQDKSLRIMSEDFSLINRIPYSGTLNGLKYNKYTHEIITYGLSSITIWMFRTAGTILVPRKVIRENILINDSITCMDLEKTFSENQRCFVAITTNILVFSLHTGDCLHELKNAHNVEISDLMFYKPLKLVVSGAKDGSIKTWVLTQNDVWQLNCLFIGHTAKVTSLSEFPYGPCIVSSSLDGTVRTWSLDTKDEMKCQTMDYEILGIGREQKDISFFFTFSKAVLQKWKVLNVYSPFSVLGSKAKLLRSSKYSFLPCLSICVCEDACARIVCPVTGEIVTVLISPDYTAITDVVAIVSEELLFALLMDGRILKVSYKTNPCTIIQTWTKETTEANASITCIALFEYHSGFEKLNKLLEQKEDEEYGKGNREKKKIKPLEEKETRLLIGGLMNGCLVIFNWRNDKNKGCVIFSLQAHCEEITCIAVNTGLNQLASASQDLTLKVWRIYPFASEALAPLFMFKNHLPATNLVFAHRSLGVVYQDTTKSSYVFSMFNTKDPKKAQQIQHDMVDDHCDVITCVDACPKLRIFATSSMDGTVRIWSNRNLLIRVIKTDDFVRSLSFCSQRGDLLVGVGSNLNFIHHKQYLPDSYLYQMVAMVFTENKQVEPIKIEKKNTLTPSDQNRLFRAHCSYIKFMKFLDDVPDSELERRRLEEEDKQKEFEVLKARDEELELLRDGKLKASHKLRTKKIIKTSKKEAFEKYLDFFYNRGPIEGPNVDEFAGDEMPFLVKMDSSYKPPVHDEGFFGIQATLDDIKKVKSNLRKTREDDVEKRKEAERSLAKEPKMREKRSLSIAGSTIDEFKKETRNRATLSASTTYVERLKAFKKARDQKDFEFCLDKLESIELEASKEYPSNESATRAANRKIIQRIEQTSNAHTPNNETLPVAPDGYIPNSVVVALYRELRRETKEKPLVAWKPKELTEDQLLQIRKDTLEPVEDSPPLTPIESDESEVEEEPPKKIFEHFTPVRVKEDISTPPPTPPPPKPVEKKKKTPPETQPKPIKKLVSRPKSPEKPQPVVVKKVNFPPPRPDTPLPDFISQFENCAWFQALYADLNPKTFGSSPTVTVFVESLLEKLMLTRDYPTKTNIISAITQLYQQQSFIEQLKQKVRTTLLNELNLPGGRPSSKNSTEELNFIKKALQLLFEIDALSPMVLVELMAQFILAYPFFRKEIMKTLGELGLHDPKGYLEHELSSFDFSLTVASEQKSKCRDMCFDWLSSWTKKFRQHILSLSGKIAKKSSNKSKSKTGAKKNQDKSSKTKDVTYVSKDFVSGAASNASPFDVLNYFCELKYEEEMARLKEEAERQKQIDDKNSLNKNTVLLVPKKEGYISLARIGETHRSRCHPERETSLFYGRALPPIETHTNINSLMLQSKKINLNPFPEDFADQLLYAPQCNCVQSNLITLRYSRKYFIPSQSFVM</sequence>
<dbReference type="Pfam" id="PF00400">
    <property type="entry name" value="WD40"/>
    <property type="match status" value="3"/>
</dbReference>
<dbReference type="InterPro" id="IPR015943">
    <property type="entry name" value="WD40/YVTN_repeat-like_dom_sf"/>
</dbReference>
<dbReference type="SUPFAM" id="SSF50978">
    <property type="entry name" value="WD40 repeat-like"/>
    <property type="match status" value="1"/>
</dbReference>
<dbReference type="InterPro" id="IPR001680">
    <property type="entry name" value="WD40_rpt"/>
</dbReference>
<name>A0A7M5WHZ0_9CNID</name>
<reference evidence="3" key="1">
    <citation type="submission" date="2021-01" db="UniProtKB">
        <authorList>
            <consortium name="EnsemblMetazoa"/>
        </authorList>
    </citation>
    <scope>IDENTIFICATION</scope>
</reference>
<dbReference type="EnsemblMetazoa" id="CLYHEMT000302.1">
    <property type="protein sequence ID" value="CLYHEMP000302.1"/>
    <property type="gene ID" value="CLYHEMG000302"/>
</dbReference>
<dbReference type="PROSITE" id="PS50082">
    <property type="entry name" value="WD_REPEATS_2"/>
    <property type="match status" value="4"/>
</dbReference>
<proteinExistence type="predicted"/>
<feature type="repeat" description="WD" evidence="1">
    <location>
        <begin position="237"/>
        <end position="268"/>
    </location>
</feature>
<feature type="compositionally biased region" description="Pro residues" evidence="2">
    <location>
        <begin position="1099"/>
        <end position="1108"/>
    </location>
</feature>
<dbReference type="OrthoDB" id="6262491at2759"/>
<feature type="region of interest" description="Disordered" evidence="2">
    <location>
        <begin position="888"/>
        <end position="915"/>
    </location>
</feature>
<keyword evidence="4" id="KW-1185">Reference proteome</keyword>
<protein>
    <recommendedName>
        <fullName evidence="5">WD repeat-containing protein 97</fullName>
    </recommendedName>
</protein>
<evidence type="ECO:0000256" key="2">
    <source>
        <dbReference type="SAM" id="MobiDB-lite"/>
    </source>
</evidence>
<dbReference type="PANTHER" id="PTHR45532">
    <property type="entry name" value="WD REPEAT-CONTAINING PROTEIN 97"/>
    <property type="match status" value="1"/>
</dbReference>
<dbReference type="RefSeq" id="XP_066918792.1">
    <property type="nucleotide sequence ID" value="XM_067062691.1"/>
</dbReference>
<dbReference type="Proteomes" id="UP000594262">
    <property type="component" value="Unplaced"/>
</dbReference>
<organism evidence="3 4">
    <name type="scientific">Clytia hemisphaerica</name>
    <dbReference type="NCBI Taxonomy" id="252671"/>
    <lineage>
        <taxon>Eukaryota</taxon>
        <taxon>Metazoa</taxon>
        <taxon>Cnidaria</taxon>
        <taxon>Hydrozoa</taxon>
        <taxon>Hydroidolina</taxon>
        <taxon>Leptothecata</taxon>
        <taxon>Obeliida</taxon>
        <taxon>Clytiidae</taxon>
        <taxon>Clytia</taxon>
    </lineage>
</organism>
<feature type="repeat" description="WD" evidence="1">
    <location>
        <begin position="282"/>
        <end position="323"/>
    </location>
</feature>
<accession>A0A7M5WHZ0</accession>
<dbReference type="PANTHER" id="PTHR45532:SF1">
    <property type="entry name" value="WD REPEAT-CONTAINING PROTEIN 97"/>
    <property type="match status" value="1"/>
</dbReference>
<dbReference type="SMART" id="SM00320">
    <property type="entry name" value="WD40"/>
    <property type="match status" value="6"/>
</dbReference>
<dbReference type="PROSITE" id="PS50294">
    <property type="entry name" value="WD_REPEATS_REGION"/>
    <property type="match status" value="3"/>
</dbReference>
<feature type="repeat" description="WD" evidence="1">
    <location>
        <begin position="539"/>
        <end position="572"/>
    </location>
</feature>